<dbReference type="SUPFAM" id="SSF48498">
    <property type="entry name" value="Tetracyclin repressor-like, C-terminal domain"/>
    <property type="match status" value="1"/>
</dbReference>
<dbReference type="SUPFAM" id="SSF46689">
    <property type="entry name" value="Homeodomain-like"/>
    <property type="match status" value="1"/>
</dbReference>
<dbReference type="GO" id="GO:0000976">
    <property type="term" value="F:transcription cis-regulatory region binding"/>
    <property type="evidence" value="ECO:0007669"/>
    <property type="project" value="TreeGrafter"/>
</dbReference>
<dbReference type="RefSeq" id="WP_343071501.1">
    <property type="nucleotide sequence ID" value="NZ_JACHIV010000001.1"/>
</dbReference>
<dbReference type="Proteomes" id="UP000580474">
    <property type="component" value="Unassembled WGS sequence"/>
</dbReference>
<gene>
    <name evidence="4" type="ORF">BJ969_004000</name>
</gene>
<comment type="caution">
    <text evidence="4">The sequence shown here is derived from an EMBL/GenBank/DDBJ whole genome shotgun (WGS) entry which is preliminary data.</text>
</comment>
<dbReference type="EMBL" id="JACHIV010000001">
    <property type="protein sequence ID" value="MBB5070912.1"/>
    <property type="molecule type" value="Genomic_DNA"/>
</dbReference>
<reference evidence="4 5" key="1">
    <citation type="submission" date="2020-08" db="EMBL/GenBank/DDBJ databases">
        <title>Sequencing the genomes of 1000 actinobacteria strains.</title>
        <authorList>
            <person name="Klenk H.-P."/>
        </authorList>
    </citation>
    <scope>NUCLEOTIDE SEQUENCE [LARGE SCALE GENOMIC DNA]</scope>
    <source>
        <strain evidence="4 5">DSM 45582</strain>
    </source>
</reference>
<dbReference type="InterPro" id="IPR001647">
    <property type="entry name" value="HTH_TetR"/>
</dbReference>
<dbReference type="PROSITE" id="PS50977">
    <property type="entry name" value="HTH_TETR_2"/>
    <property type="match status" value="1"/>
</dbReference>
<dbReference type="PANTHER" id="PTHR30055">
    <property type="entry name" value="HTH-TYPE TRANSCRIPTIONAL REGULATOR RUTR"/>
    <property type="match status" value="1"/>
</dbReference>
<feature type="domain" description="HTH tetR-type" evidence="3">
    <location>
        <begin position="8"/>
        <end position="68"/>
    </location>
</feature>
<organism evidence="4 5">
    <name type="scientific">Saccharopolyspora gloriosae</name>
    <dbReference type="NCBI Taxonomy" id="455344"/>
    <lineage>
        <taxon>Bacteria</taxon>
        <taxon>Bacillati</taxon>
        <taxon>Actinomycetota</taxon>
        <taxon>Actinomycetes</taxon>
        <taxon>Pseudonocardiales</taxon>
        <taxon>Pseudonocardiaceae</taxon>
        <taxon>Saccharopolyspora</taxon>
    </lineage>
</organism>
<evidence type="ECO:0000256" key="1">
    <source>
        <dbReference type="ARBA" id="ARBA00023125"/>
    </source>
</evidence>
<sequence>MDASERQARRRDQLVAAGFALMGGDGAKSVTMRGVSREAGLTERYFYESFANREALLIAVLDATVEQAREVLLAAAERAPAQQLDAVRYLVGAFTEFVTSDPRRGRVLFIESLAAPELAERGRELVAEFTVTIAALMRGAELGGEQADEQDVRLNALAIFGSLAQLYQAWLEERIDVPRERFVEHVSQVIESAGRATSR</sequence>
<dbReference type="Pfam" id="PF00440">
    <property type="entry name" value="TetR_N"/>
    <property type="match status" value="1"/>
</dbReference>
<evidence type="ECO:0000313" key="4">
    <source>
        <dbReference type="EMBL" id="MBB5070912.1"/>
    </source>
</evidence>
<proteinExistence type="predicted"/>
<evidence type="ECO:0000313" key="5">
    <source>
        <dbReference type="Proteomes" id="UP000580474"/>
    </source>
</evidence>
<keyword evidence="1 2" id="KW-0238">DNA-binding</keyword>
<dbReference type="InterPro" id="IPR050109">
    <property type="entry name" value="HTH-type_TetR-like_transc_reg"/>
</dbReference>
<feature type="DNA-binding region" description="H-T-H motif" evidence="2">
    <location>
        <begin position="31"/>
        <end position="50"/>
    </location>
</feature>
<evidence type="ECO:0000259" key="3">
    <source>
        <dbReference type="PROSITE" id="PS50977"/>
    </source>
</evidence>
<dbReference type="PANTHER" id="PTHR30055:SF209">
    <property type="entry name" value="POSSIBLE TRANSCRIPTIONAL REGULATORY PROTEIN (PROBABLY TETR-FAMILY)"/>
    <property type="match status" value="1"/>
</dbReference>
<dbReference type="GO" id="GO:0003700">
    <property type="term" value="F:DNA-binding transcription factor activity"/>
    <property type="evidence" value="ECO:0007669"/>
    <property type="project" value="TreeGrafter"/>
</dbReference>
<dbReference type="InterPro" id="IPR036271">
    <property type="entry name" value="Tet_transcr_reg_TetR-rel_C_sf"/>
</dbReference>
<dbReference type="Gene3D" id="1.10.357.10">
    <property type="entry name" value="Tetracycline Repressor, domain 2"/>
    <property type="match status" value="1"/>
</dbReference>
<evidence type="ECO:0000256" key="2">
    <source>
        <dbReference type="PROSITE-ProRule" id="PRU00335"/>
    </source>
</evidence>
<dbReference type="InterPro" id="IPR009057">
    <property type="entry name" value="Homeodomain-like_sf"/>
</dbReference>
<accession>A0A840NP89</accession>
<dbReference type="AlphaFoldDB" id="A0A840NP89"/>
<protein>
    <submittedName>
        <fullName evidence="4">AcrR family transcriptional regulator</fullName>
    </submittedName>
</protein>
<name>A0A840NP89_9PSEU</name>
<keyword evidence="5" id="KW-1185">Reference proteome</keyword>